<sequence>MAEKHADVAALPFEKALAELESIVQKLEGGNVPLEDSIAIYERGEALKKRCEALLRDAEARVQKITLAADGTPSGTTPLDPQ</sequence>
<dbReference type="EC" id="3.1.11.6" evidence="6"/>
<keyword evidence="4 6" id="KW-0378">Hydrolase</keyword>
<evidence type="ECO:0000256" key="1">
    <source>
        <dbReference type="ARBA" id="ARBA00009998"/>
    </source>
</evidence>
<evidence type="ECO:0000313" key="9">
    <source>
        <dbReference type="Proteomes" id="UP000298781"/>
    </source>
</evidence>
<dbReference type="KEGG" id="pstg:E8M01_19345"/>
<evidence type="ECO:0000256" key="3">
    <source>
        <dbReference type="ARBA" id="ARBA00022722"/>
    </source>
</evidence>
<comment type="function">
    <text evidence="6">Bidirectionally degrades single-stranded DNA into large acid-insoluble oligonucleotides, which are then degraded further into small acid-soluble oligonucleotides.</text>
</comment>
<feature type="coiled-coil region" evidence="7">
    <location>
        <begin position="41"/>
        <end position="68"/>
    </location>
</feature>
<evidence type="ECO:0000313" key="8">
    <source>
        <dbReference type="EMBL" id="QCI66174.1"/>
    </source>
</evidence>
<dbReference type="Proteomes" id="UP000298781">
    <property type="component" value="Chromosome"/>
</dbReference>
<dbReference type="OrthoDB" id="9808145at2"/>
<evidence type="ECO:0000256" key="7">
    <source>
        <dbReference type="SAM" id="Coils"/>
    </source>
</evidence>
<gene>
    <name evidence="6" type="primary">xseB</name>
    <name evidence="8" type="ORF">E8M01_19345</name>
</gene>
<dbReference type="PANTHER" id="PTHR34137">
    <property type="entry name" value="EXODEOXYRIBONUCLEASE 7 SMALL SUBUNIT"/>
    <property type="match status" value="1"/>
</dbReference>
<accession>A0A4D7AX43</accession>
<dbReference type="AlphaFoldDB" id="A0A4D7AX43"/>
<protein>
    <recommendedName>
        <fullName evidence="6">Exodeoxyribonuclease 7 small subunit</fullName>
        <ecNumber evidence="6">3.1.11.6</ecNumber>
    </recommendedName>
    <alternativeName>
        <fullName evidence="6">Exodeoxyribonuclease VII small subunit</fullName>
        <shortName evidence="6">Exonuclease VII small subunit</shortName>
    </alternativeName>
</protein>
<proteinExistence type="inferred from homology"/>
<comment type="subunit">
    <text evidence="6">Heterooligomer composed of large and small subunits.</text>
</comment>
<evidence type="ECO:0000256" key="4">
    <source>
        <dbReference type="ARBA" id="ARBA00022801"/>
    </source>
</evidence>
<keyword evidence="7" id="KW-0175">Coiled coil</keyword>
<dbReference type="SUPFAM" id="SSF116842">
    <property type="entry name" value="XseB-like"/>
    <property type="match status" value="1"/>
</dbReference>
<dbReference type="Gene3D" id="1.10.287.1040">
    <property type="entry name" value="Exonuclease VII, small subunit"/>
    <property type="match status" value="1"/>
</dbReference>
<dbReference type="NCBIfam" id="TIGR01280">
    <property type="entry name" value="xseB"/>
    <property type="match status" value="1"/>
</dbReference>
<dbReference type="RefSeq" id="WP_136961619.1">
    <property type="nucleotide sequence ID" value="NZ_CP039690.1"/>
</dbReference>
<keyword evidence="3 6" id="KW-0540">Nuclease</keyword>
<dbReference type="GO" id="GO:0008855">
    <property type="term" value="F:exodeoxyribonuclease VII activity"/>
    <property type="evidence" value="ECO:0007669"/>
    <property type="project" value="UniProtKB-UniRule"/>
</dbReference>
<dbReference type="InterPro" id="IPR003761">
    <property type="entry name" value="Exonuc_VII_S"/>
</dbReference>
<dbReference type="GO" id="GO:0006308">
    <property type="term" value="P:DNA catabolic process"/>
    <property type="evidence" value="ECO:0007669"/>
    <property type="project" value="UniProtKB-UniRule"/>
</dbReference>
<keyword evidence="9" id="KW-1185">Reference proteome</keyword>
<dbReference type="GO" id="GO:0005829">
    <property type="term" value="C:cytosol"/>
    <property type="evidence" value="ECO:0007669"/>
    <property type="project" value="TreeGrafter"/>
</dbReference>
<comment type="similarity">
    <text evidence="1 6">Belongs to the XseB family.</text>
</comment>
<dbReference type="GO" id="GO:0009318">
    <property type="term" value="C:exodeoxyribonuclease VII complex"/>
    <property type="evidence" value="ECO:0007669"/>
    <property type="project" value="UniProtKB-UniRule"/>
</dbReference>
<dbReference type="EMBL" id="CP039690">
    <property type="protein sequence ID" value="QCI66174.1"/>
    <property type="molecule type" value="Genomic_DNA"/>
</dbReference>
<evidence type="ECO:0000256" key="2">
    <source>
        <dbReference type="ARBA" id="ARBA00022490"/>
    </source>
</evidence>
<name>A0A4D7AX43_9HYPH</name>
<comment type="subcellular location">
    <subcellularLocation>
        <location evidence="6">Cytoplasm</location>
    </subcellularLocation>
</comment>
<dbReference type="PANTHER" id="PTHR34137:SF1">
    <property type="entry name" value="EXODEOXYRIBONUCLEASE 7 SMALL SUBUNIT"/>
    <property type="match status" value="1"/>
</dbReference>
<organism evidence="8 9">
    <name type="scientific">Phreatobacter stygius</name>
    <dbReference type="NCBI Taxonomy" id="1940610"/>
    <lineage>
        <taxon>Bacteria</taxon>
        <taxon>Pseudomonadati</taxon>
        <taxon>Pseudomonadota</taxon>
        <taxon>Alphaproteobacteria</taxon>
        <taxon>Hyphomicrobiales</taxon>
        <taxon>Phreatobacteraceae</taxon>
        <taxon>Phreatobacter</taxon>
    </lineage>
</organism>
<dbReference type="Pfam" id="PF02609">
    <property type="entry name" value="Exonuc_VII_S"/>
    <property type="match status" value="1"/>
</dbReference>
<evidence type="ECO:0000256" key="5">
    <source>
        <dbReference type="ARBA" id="ARBA00022839"/>
    </source>
</evidence>
<dbReference type="HAMAP" id="MF_00337">
    <property type="entry name" value="Exonuc_7_S"/>
    <property type="match status" value="1"/>
</dbReference>
<comment type="catalytic activity">
    <reaction evidence="6">
        <text>Exonucleolytic cleavage in either 5'- to 3'- or 3'- to 5'-direction to yield nucleoside 5'-phosphates.</text>
        <dbReference type="EC" id="3.1.11.6"/>
    </reaction>
</comment>
<evidence type="ECO:0000256" key="6">
    <source>
        <dbReference type="HAMAP-Rule" id="MF_00337"/>
    </source>
</evidence>
<keyword evidence="2 6" id="KW-0963">Cytoplasm</keyword>
<keyword evidence="5 6" id="KW-0269">Exonuclease</keyword>
<dbReference type="NCBIfam" id="NF002139">
    <property type="entry name" value="PRK00977.1-3"/>
    <property type="match status" value="1"/>
</dbReference>
<reference evidence="8 9" key="1">
    <citation type="submission" date="2019-04" db="EMBL/GenBank/DDBJ databases">
        <title>Phreatobacter aquaticus sp. nov.</title>
        <authorList>
            <person name="Choi A."/>
        </authorList>
    </citation>
    <scope>NUCLEOTIDE SEQUENCE [LARGE SCALE GENOMIC DNA]</scope>
    <source>
        <strain evidence="8 9">KCTC 52518</strain>
    </source>
</reference>
<dbReference type="InterPro" id="IPR037004">
    <property type="entry name" value="Exonuc_VII_ssu_sf"/>
</dbReference>